<dbReference type="InterPro" id="IPR000281">
    <property type="entry name" value="HTH_RpiR"/>
</dbReference>
<dbReference type="EMBL" id="CACRTL010000003">
    <property type="protein sequence ID" value="VYT58466.1"/>
    <property type="molecule type" value="Genomic_DNA"/>
</dbReference>
<dbReference type="SUPFAM" id="SSF46689">
    <property type="entry name" value="Homeodomain-like"/>
    <property type="match status" value="1"/>
</dbReference>
<dbReference type="InterPro" id="IPR009057">
    <property type="entry name" value="Homeodomain-like_sf"/>
</dbReference>
<dbReference type="InterPro" id="IPR047640">
    <property type="entry name" value="RpiR-like"/>
</dbReference>
<feature type="domain" description="HTH rpiR-type" evidence="1">
    <location>
        <begin position="7"/>
        <end position="83"/>
    </location>
</feature>
<gene>
    <name evidence="2" type="ORF">CRLFYP8_00860</name>
</gene>
<dbReference type="GO" id="GO:0097367">
    <property type="term" value="F:carbohydrate derivative binding"/>
    <property type="evidence" value="ECO:0007669"/>
    <property type="project" value="InterPro"/>
</dbReference>
<dbReference type="PANTHER" id="PTHR30514:SF1">
    <property type="entry name" value="HTH-TYPE TRANSCRIPTIONAL REGULATOR HEXR-RELATED"/>
    <property type="match status" value="1"/>
</dbReference>
<dbReference type="GO" id="GO:0003700">
    <property type="term" value="F:DNA-binding transcription factor activity"/>
    <property type="evidence" value="ECO:0007669"/>
    <property type="project" value="InterPro"/>
</dbReference>
<keyword evidence="2" id="KW-0238">DNA-binding</keyword>
<proteinExistence type="predicted"/>
<evidence type="ECO:0000259" key="1">
    <source>
        <dbReference type="PROSITE" id="PS51071"/>
    </source>
</evidence>
<dbReference type="PANTHER" id="PTHR30514">
    <property type="entry name" value="GLUCOKINASE"/>
    <property type="match status" value="1"/>
</dbReference>
<dbReference type="RefSeq" id="WP_156635043.1">
    <property type="nucleotide sequence ID" value="NZ_CACRTL010000003.1"/>
</dbReference>
<sequence>MKRHEQLGFNFFRYCNENISNTNEYNIARIIIEHIGDIKTVSLEQIAQEANISIASVSRFVQKIGYSSFQDFKDGLDYFIRNLNMVRTVSNMQQFMRTSLDNLADSLYVEAISNLRQTKLNLDMEKLVAITKLLLNSRSVTFIGDTHEMIDFYTVQLDLVANEVPAYLFDLQEFQDIHSDFFKDGDTLVLLNVSNDFYSEIQKRVVEKASQKNLKLVVFAQDDLAEQKIFDYIYQYGIPKSINDGYYSLFYLSQIISELIYKVRVIKKS</sequence>
<reference evidence="2" key="1">
    <citation type="submission" date="2019-11" db="EMBL/GenBank/DDBJ databases">
        <authorList>
            <person name="Feng L."/>
        </authorList>
    </citation>
    <scope>NUCLEOTIDE SEQUENCE</scope>
    <source>
        <strain evidence="2">CramosumLFYP8</strain>
    </source>
</reference>
<organism evidence="2">
    <name type="scientific">Thomasclavelia ramosa</name>
    <dbReference type="NCBI Taxonomy" id="1547"/>
    <lineage>
        <taxon>Bacteria</taxon>
        <taxon>Bacillati</taxon>
        <taxon>Bacillota</taxon>
        <taxon>Erysipelotrichia</taxon>
        <taxon>Erysipelotrichales</taxon>
        <taxon>Coprobacillaceae</taxon>
        <taxon>Thomasclavelia</taxon>
    </lineage>
</organism>
<dbReference type="InterPro" id="IPR036388">
    <property type="entry name" value="WH-like_DNA-bd_sf"/>
</dbReference>
<dbReference type="PROSITE" id="PS51071">
    <property type="entry name" value="HTH_RPIR"/>
    <property type="match status" value="1"/>
</dbReference>
<name>A0A6N2XXQ8_9FIRM</name>
<accession>A0A6N2XXQ8</accession>
<protein>
    <submittedName>
        <fullName evidence="2">Putative DNA-binding transcriptional regulator</fullName>
    </submittedName>
</protein>
<evidence type="ECO:0000313" key="2">
    <source>
        <dbReference type="EMBL" id="VYT58466.1"/>
    </source>
</evidence>
<dbReference type="Gene3D" id="3.40.50.10490">
    <property type="entry name" value="Glucose-6-phosphate isomerase like protein, domain 1"/>
    <property type="match status" value="1"/>
</dbReference>
<dbReference type="GO" id="GO:0003677">
    <property type="term" value="F:DNA binding"/>
    <property type="evidence" value="ECO:0007669"/>
    <property type="project" value="UniProtKB-KW"/>
</dbReference>
<dbReference type="Gene3D" id="1.10.10.10">
    <property type="entry name" value="Winged helix-like DNA-binding domain superfamily/Winged helix DNA-binding domain"/>
    <property type="match status" value="1"/>
</dbReference>
<dbReference type="Pfam" id="PF01418">
    <property type="entry name" value="HTH_6"/>
    <property type="match status" value="1"/>
</dbReference>
<dbReference type="AlphaFoldDB" id="A0A6N2XXQ8"/>